<protein>
    <submittedName>
        <fullName evidence="3">Transporter substrate-binding domain-containing protein</fullName>
    </submittedName>
</protein>
<sequence>MAVALPLRLAAAAAGLVALVAAGAVSATRPAPKPPVSAVRLGVAAPPAPTDPAGRVYLEEGFENDLAHALSGRLKTPAEIVRLSPDEAEAALRDGRVDLLIARAGPDAASRRDVKVIPAGYASGVGAALRSDTDIHAWSDLRGRTACVSEANAAGRRLAEDHGARLRLTSAPAPALIDLRTGLCDVSIHDAAQLKPLLSKRIWRKFSSTLPEVAPTSLAVLVSARQPDLAEWAAEATAAIAGGAGGDTRAASWASMVDFEVYRDQVAADCH</sequence>
<dbReference type="Pfam" id="PF00497">
    <property type="entry name" value="SBP_bac_3"/>
    <property type="match status" value="1"/>
</dbReference>
<name>A0ABW3ZBQ5_9HYPH</name>
<gene>
    <name evidence="3" type="ORF">ACFQ4O_15925</name>
</gene>
<dbReference type="InterPro" id="IPR001638">
    <property type="entry name" value="Solute-binding_3/MltF_N"/>
</dbReference>
<comment type="caution">
    <text evidence="3">The sequence shown here is derived from an EMBL/GenBank/DDBJ whole genome shotgun (WGS) entry which is preliminary data.</text>
</comment>
<dbReference type="SMART" id="SM00062">
    <property type="entry name" value="PBPb"/>
    <property type="match status" value="1"/>
</dbReference>
<proteinExistence type="predicted"/>
<organism evidence="3 4">
    <name type="scientific">Methylopila musalis</name>
    <dbReference type="NCBI Taxonomy" id="1134781"/>
    <lineage>
        <taxon>Bacteria</taxon>
        <taxon>Pseudomonadati</taxon>
        <taxon>Pseudomonadota</taxon>
        <taxon>Alphaproteobacteria</taxon>
        <taxon>Hyphomicrobiales</taxon>
        <taxon>Methylopilaceae</taxon>
        <taxon>Methylopila</taxon>
    </lineage>
</organism>
<feature type="chain" id="PRO_5045182616" evidence="1">
    <location>
        <begin position="28"/>
        <end position="271"/>
    </location>
</feature>
<feature type="domain" description="Solute-binding protein family 3/N-terminal" evidence="2">
    <location>
        <begin position="40"/>
        <end position="247"/>
    </location>
</feature>
<evidence type="ECO:0000313" key="3">
    <source>
        <dbReference type="EMBL" id="MFD1333489.1"/>
    </source>
</evidence>
<accession>A0ABW3ZBQ5</accession>
<feature type="signal peptide" evidence="1">
    <location>
        <begin position="1"/>
        <end position="27"/>
    </location>
</feature>
<keyword evidence="4" id="KW-1185">Reference proteome</keyword>
<keyword evidence="1" id="KW-0732">Signal</keyword>
<evidence type="ECO:0000256" key="1">
    <source>
        <dbReference type="SAM" id="SignalP"/>
    </source>
</evidence>
<evidence type="ECO:0000313" key="4">
    <source>
        <dbReference type="Proteomes" id="UP001597171"/>
    </source>
</evidence>
<reference evidence="4" key="1">
    <citation type="journal article" date="2019" name="Int. J. Syst. Evol. Microbiol.">
        <title>The Global Catalogue of Microorganisms (GCM) 10K type strain sequencing project: providing services to taxonomists for standard genome sequencing and annotation.</title>
        <authorList>
            <consortium name="The Broad Institute Genomics Platform"/>
            <consortium name="The Broad Institute Genome Sequencing Center for Infectious Disease"/>
            <person name="Wu L."/>
            <person name="Ma J."/>
        </authorList>
    </citation>
    <scope>NUCLEOTIDE SEQUENCE [LARGE SCALE GENOMIC DNA]</scope>
    <source>
        <strain evidence="4">CCUG 61696</strain>
    </source>
</reference>
<dbReference type="SUPFAM" id="SSF53850">
    <property type="entry name" value="Periplasmic binding protein-like II"/>
    <property type="match status" value="1"/>
</dbReference>
<dbReference type="RefSeq" id="WP_378777091.1">
    <property type="nucleotide sequence ID" value="NZ_JBHTMX010000240.1"/>
</dbReference>
<dbReference type="Proteomes" id="UP001597171">
    <property type="component" value="Unassembled WGS sequence"/>
</dbReference>
<dbReference type="Gene3D" id="3.40.190.10">
    <property type="entry name" value="Periplasmic binding protein-like II"/>
    <property type="match status" value="2"/>
</dbReference>
<evidence type="ECO:0000259" key="2">
    <source>
        <dbReference type="SMART" id="SM00062"/>
    </source>
</evidence>
<dbReference type="EMBL" id="JBHTMX010000240">
    <property type="protein sequence ID" value="MFD1333489.1"/>
    <property type="molecule type" value="Genomic_DNA"/>
</dbReference>